<dbReference type="GO" id="GO:0003729">
    <property type="term" value="F:mRNA binding"/>
    <property type="evidence" value="ECO:0007669"/>
    <property type="project" value="TreeGrafter"/>
</dbReference>
<dbReference type="Pfam" id="PF12921">
    <property type="entry name" value="ATP13"/>
    <property type="match status" value="1"/>
</dbReference>
<dbReference type="PANTHER" id="PTHR47933">
    <property type="entry name" value="PENTATRICOPEPTIDE REPEAT-CONTAINING PROTEIN 1, MITOCHONDRIAL"/>
    <property type="match status" value="1"/>
</dbReference>
<proteinExistence type="predicted"/>
<name>A0A2T7A1A7_TUBBO</name>
<evidence type="ECO:0000256" key="1">
    <source>
        <dbReference type="ARBA" id="ARBA00004173"/>
    </source>
</evidence>
<evidence type="ECO:0000313" key="6">
    <source>
        <dbReference type="EMBL" id="PUU81518.1"/>
    </source>
</evidence>
<dbReference type="OrthoDB" id="185373at2759"/>
<dbReference type="Gene3D" id="1.25.40.10">
    <property type="entry name" value="Tetratricopeptide repeat domain"/>
    <property type="match status" value="1"/>
</dbReference>
<gene>
    <name evidence="6" type="ORF">B9Z19DRAFT_1077135</name>
</gene>
<evidence type="ECO:0000256" key="5">
    <source>
        <dbReference type="SAM" id="MobiDB-lite"/>
    </source>
</evidence>
<keyword evidence="2" id="KW-0677">Repeat</keyword>
<protein>
    <submittedName>
        <fullName evidence="6">Mitochondrial ATPase expression-domain-containing protein</fullName>
    </submittedName>
</protein>
<accession>A0A2T7A1A7</accession>
<organism evidence="6 7">
    <name type="scientific">Tuber borchii</name>
    <name type="common">White truffle</name>
    <dbReference type="NCBI Taxonomy" id="42251"/>
    <lineage>
        <taxon>Eukaryota</taxon>
        <taxon>Fungi</taxon>
        <taxon>Dikarya</taxon>
        <taxon>Ascomycota</taxon>
        <taxon>Pezizomycotina</taxon>
        <taxon>Pezizomycetes</taxon>
        <taxon>Pezizales</taxon>
        <taxon>Tuberaceae</taxon>
        <taxon>Tuber</taxon>
    </lineage>
</organism>
<feature type="compositionally biased region" description="Low complexity" evidence="5">
    <location>
        <begin position="37"/>
        <end position="53"/>
    </location>
</feature>
<evidence type="ECO:0000256" key="2">
    <source>
        <dbReference type="ARBA" id="ARBA00022737"/>
    </source>
</evidence>
<evidence type="ECO:0000256" key="3">
    <source>
        <dbReference type="ARBA" id="ARBA00022946"/>
    </source>
</evidence>
<dbReference type="EMBL" id="NESQ01000044">
    <property type="protein sequence ID" value="PUU81518.1"/>
    <property type="molecule type" value="Genomic_DNA"/>
</dbReference>
<dbReference type="GO" id="GO:0005739">
    <property type="term" value="C:mitochondrion"/>
    <property type="evidence" value="ECO:0007669"/>
    <property type="project" value="UniProtKB-SubCell"/>
</dbReference>
<dbReference type="InterPro" id="IPR051240">
    <property type="entry name" value="Mito_RNA-Proc/Resp"/>
</dbReference>
<comment type="subcellular location">
    <subcellularLocation>
        <location evidence="1">Mitochondrion</location>
    </subcellularLocation>
</comment>
<comment type="caution">
    <text evidence="6">The sequence shown here is derived from an EMBL/GenBank/DDBJ whole genome shotgun (WGS) entry which is preliminary data.</text>
</comment>
<keyword evidence="3" id="KW-0809">Transit peptide</keyword>
<feature type="region of interest" description="Disordered" evidence="5">
    <location>
        <begin position="37"/>
        <end position="57"/>
    </location>
</feature>
<evidence type="ECO:0000313" key="7">
    <source>
        <dbReference type="Proteomes" id="UP000244722"/>
    </source>
</evidence>
<dbReference type="STRING" id="42251.A0A2T7A1A7"/>
<keyword evidence="7" id="KW-1185">Reference proteome</keyword>
<sequence length="578" mass="65630">MNGLHSVSISASKRFRVCPPGTRGRVLSLRLAHSAQSARHPAPAPLPSLSVASKGSRRNIPGDSSAFSALDTGITGLTPITIYRRDTPVRKLLQAIENRSDPAIWHHFMQVRSQGLTYQLSAGEFSSVLLSLRPRRYLSLRPRHYIDEYGRGQVHKVSYSFKEFRSRLRIVTQAMQRHGYRLGIIEYCHLLDCARAGGDMSMADDLWRQIVARGDLTPDTWTYNCYVAAKIGTIATERGVRMSQWTMQSRRTVTAKRMRTFASHMYAQMIRKAVHPNSMTFDLLTIAMSRAGDMGSIKELLMNVWGVNVHGLAKSDNNLGSEPPTVPSDSVIYPTQHTLATFSMCFGANNDIATAIRVVDHVSRRYKVPISLPAWINLLNWTYALTRPPARVMPAQSVLEIWEIMRAPPYNVSPTIEMYDYLVRSLISRQYVSPAEDKMKEAVEMYMDLLKRSVDLEKKYGTVLGETDLDTAVQQTEVLKEIAVVKRELHRFRSMMRRWVELLILGKGMNTEYTRRKVPEVVAAWAHFLGGKAIYTIDSGYIVLELGQEREWTPLPIRRRKRPWTPLGTGAKEVDYLD</sequence>
<dbReference type="AlphaFoldDB" id="A0A2T7A1A7"/>
<dbReference type="Proteomes" id="UP000244722">
    <property type="component" value="Unassembled WGS sequence"/>
</dbReference>
<keyword evidence="4" id="KW-0496">Mitochondrion</keyword>
<dbReference type="InterPro" id="IPR011990">
    <property type="entry name" value="TPR-like_helical_dom_sf"/>
</dbReference>
<reference evidence="6 7" key="1">
    <citation type="submission" date="2017-04" db="EMBL/GenBank/DDBJ databases">
        <title>Draft genome sequence of Tuber borchii Vittad., a whitish edible truffle.</title>
        <authorList>
            <consortium name="DOE Joint Genome Institute"/>
            <person name="Murat C."/>
            <person name="Kuo A."/>
            <person name="Barry K.W."/>
            <person name="Clum A."/>
            <person name="Dockter R.B."/>
            <person name="Fauchery L."/>
            <person name="Iotti M."/>
            <person name="Kohler A."/>
            <person name="Labutti K."/>
            <person name="Lindquist E.A."/>
            <person name="Lipzen A."/>
            <person name="Ohm R.A."/>
            <person name="Wang M."/>
            <person name="Grigoriev I.V."/>
            <person name="Zambonelli A."/>
            <person name="Martin F.M."/>
        </authorList>
    </citation>
    <scope>NUCLEOTIDE SEQUENCE [LARGE SCALE GENOMIC DNA]</scope>
    <source>
        <strain evidence="6 7">Tbo3840</strain>
    </source>
</reference>
<evidence type="ECO:0000256" key="4">
    <source>
        <dbReference type="ARBA" id="ARBA00023128"/>
    </source>
</evidence>
<dbReference type="InterPro" id="IPR024319">
    <property type="entry name" value="ATPase_expression_mit"/>
</dbReference>